<feature type="non-terminal residue" evidence="3">
    <location>
        <position position="44"/>
    </location>
</feature>
<keyword evidence="4" id="KW-1185">Reference proteome</keyword>
<dbReference type="EMBL" id="JBHTIR010003496">
    <property type="protein sequence ID" value="MFD0855294.1"/>
    <property type="molecule type" value="Genomic_DNA"/>
</dbReference>
<dbReference type="PROSITE" id="PS51846">
    <property type="entry name" value="CNNM"/>
    <property type="match status" value="1"/>
</dbReference>
<reference evidence="4" key="1">
    <citation type="journal article" date="2019" name="Int. J. Syst. Evol. Microbiol.">
        <title>The Global Catalogue of Microorganisms (GCM) 10K type strain sequencing project: providing services to taxonomists for standard genome sequencing and annotation.</title>
        <authorList>
            <consortium name="The Broad Institute Genomics Platform"/>
            <consortium name="The Broad Institute Genome Sequencing Center for Infectious Disease"/>
            <person name="Wu L."/>
            <person name="Ma J."/>
        </authorList>
    </citation>
    <scope>NUCLEOTIDE SEQUENCE [LARGE SCALE GENOMIC DNA]</scope>
    <source>
        <strain evidence="4">JCM 31696</strain>
    </source>
</reference>
<evidence type="ECO:0000313" key="4">
    <source>
        <dbReference type="Proteomes" id="UP001597083"/>
    </source>
</evidence>
<protein>
    <submittedName>
        <fullName evidence="3">CNNM domain-containing protein</fullName>
    </submittedName>
</protein>
<gene>
    <name evidence="3" type="ORF">ACFQ07_23845</name>
</gene>
<accession>A0ABW3CMS4</accession>
<name>A0ABW3CMS4_9ACTN</name>
<dbReference type="InterPro" id="IPR002550">
    <property type="entry name" value="CNNM"/>
</dbReference>
<dbReference type="Proteomes" id="UP001597083">
    <property type="component" value="Unassembled WGS sequence"/>
</dbReference>
<sequence>MGDYWLTVALVAVLILLNAVFAGSEIALISLREGQLRQLDRRGG</sequence>
<feature type="domain" description="CNNM transmembrane" evidence="2">
    <location>
        <begin position="1"/>
        <end position="44"/>
    </location>
</feature>
<evidence type="ECO:0000313" key="3">
    <source>
        <dbReference type="EMBL" id="MFD0855294.1"/>
    </source>
</evidence>
<proteinExistence type="predicted"/>
<evidence type="ECO:0000256" key="1">
    <source>
        <dbReference type="PROSITE-ProRule" id="PRU01193"/>
    </source>
</evidence>
<dbReference type="Pfam" id="PF01595">
    <property type="entry name" value="CNNM"/>
    <property type="match status" value="1"/>
</dbReference>
<organism evidence="3 4">
    <name type="scientific">Actinomadura adrarensis</name>
    <dbReference type="NCBI Taxonomy" id="1819600"/>
    <lineage>
        <taxon>Bacteria</taxon>
        <taxon>Bacillati</taxon>
        <taxon>Actinomycetota</taxon>
        <taxon>Actinomycetes</taxon>
        <taxon>Streptosporangiales</taxon>
        <taxon>Thermomonosporaceae</taxon>
        <taxon>Actinomadura</taxon>
    </lineage>
</organism>
<keyword evidence="1" id="KW-0812">Transmembrane</keyword>
<keyword evidence="1" id="KW-0472">Membrane</keyword>
<keyword evidence="1" id="KW-1133">Transmembrane helix</keyword>
<evidence type="ECO:0000259" key="2">
    <source>
        <dbReference type="PROSITE" id="PS51846"/>
    </source>
</evidence>
<comment type="caution">
    <text evidence="3">The sequence shown here is derived from an EMBL/GenBank/DDBJ whole genome shotgun (WGS) entry which is preliminary data.</text>
</comment>